<protein>
    <submittedName>
        <fullName evidence="2">Uncharacterized protein</fullName>
    </submittedName>
</protein>
<proteinExistence type="predicted"/>
<comment type="caution">
    <text evidence="2">The sequence shown here is derived from an EMBL/GenBank/DDBJ whole genome shotgun (WGS) entry which is preliminary data.</text>
</comment>
<feature type="region of interest" description="Disordered" evidence="1">
    <location>
        <begin position="107"/>
        <end position="163"/>
    </location>
</feature>
<reference evidence="2 3" key="1">
    <citation type="submission" date="2019-08" db="EMBL/GenBank/DDBJ databases">
        <title>Draft genome sequences of two oriental melons (Cucumis melo L. var makuwa).</title>
        <authorList>
            <person name="Kwon S.-Y."/>
        </authorList>
    </citation>
    <scope>NUCLEOTIDE SEQUENCE [LARGE SCALE GENOMIC DNA]</scope>
    <source>
        <strain evidence="3">cv. Chang Bougi</strain>
        <tissue evidence="2">Leaf</tissue>
    </source>
</reference>
<dbReference type="AlphaFoldDB" id="A0A5D3CID8"/>
<accession>A0A5D3CID8</accession>
<dbReference type="EMBL" id="SSTD01011206">
    <property type="protein sequence ID" value="TYK10176.1"/>
    <property type="molecule type" value="Genomic_DNA"/>
</dbReference>
<feature type="compositionally biased region" description="Polar residues" evidence="1">
    <location>
        <begin position="118"/>
        <end position="136"/>
    </location>
</feature>
<organism evidence="2 3">
    <name type="scientific">Cucumis melo var. makuwa</name>
    <name type="common">Oriental melon</name>
    <dbReference type="NCBI Taxonomy" id="1194695"/>
    <lineage>
        <taxon>Eukaryota</taxon>
        <taxon>Viridiplantae</taxon>
        <taxon>Streptophyta</taxon>
        <taxon>Embryophyta</taxon>
        <taxon>Tracheophyta</taxon>
        <taxon>Spermatophyta</taxon>
        <taxon>Magnoliopsida</taxon>
        <taxon>eudicotyledons</taxon>
        <taxon>Gunneridae</taxon>
        <taxon>Pentapetalae</taxon>
        <taxon>rosids</taxon>
        <taxon>fabids</taxon>
        <taxon>Cucurbitales</taxon>
        <taxon>Cucurbitaceae</taxon>
        <taxon>Benincaseae</taxon>
        <taxon>Cucumis</taxon>
    </lineage>
</organism>
<name>A0A5D3CID8_CUCMM</name>
<evidence type="ECO:0000313" key="2">
    <source>
        <dbReference type="EMBL" id="TYK10176.1"/>
    </source>
</evidence>
<evidence type="ECO:0000256" key="1">
    <source>
        <dbReference type="SAM" id="MobiDB-lite"/>
    </source>
</evidence>
<dbReference type="Proteomes" id="UP000321947">
    <property type="component" value="Unassembled WGS sequence"/>
</dbReference>
<gene>
    <name evidence="2" type="ORF">E5676_scaffold16G003210</name>
</gene>
<evidence type="ECO:0000313" key="3">
    <source>
        <dbReference type="Proteomes" id="UP000321947"/>
    </source>
</evidence>
<feature type="compositionally biased region" description="Basic and acidic residues" evidence="1">
    <location>
        <begin position="137"/>
        <end position="149"/>
    </location>
</feature>
<sequence length="163" mass="18908">MKNVKNLFKNEDSEVFEGLDFKEVGEIFKKEYLKCKKEEDRFKIIKNSLQESKITTKNLKNGALLMMNLKKWQLRFDIKDKVKLQPFLTLSDAITYAESVKEINELSSRKNRRKGPWNVNTSNKATAAHSSLTQSTKEQKKDKTSDPNGKKIQVIPKRRVSKA</sequence>